<dbReference type="CDD" id="cd02966">
    <property type="entry name" value="TlpA_like_family"/>
    <property type="match status" value="1"/>
</dbReference>
<dbReference type="PANTHER" id="PTHR42852">
    <property type="entry name" value="THIOL:DISULFIDE INTERCHANGE PROTEIN DSBE"/>
    <property type="match status" value="1"/>
</dbReference>
<keyword evidence="5" id="KW-0732">Signal</keyword>
<protein>
    <recommendedName>
        <fullName evidence="6">Thioredoxin domain-containing protein</fullName>
    </recommendedName>
</protein>
<dbReference type="PANTHER" id="PTHR42852:SF6">
    <property type="entry name" value="THIOL:DISULFIDE INTERCHANGE PROTEIN DSBE"/>
    <property type="match status" value="1"/>
</dbReference>
<feature type="domain" description="Thioredoxin" evidence="6">
    <location>
        <begin position="329"/>
        <end position="490"/>
    </location>
</feature>
<feature type="signal peptide" evidence="5">
    <location>
        <begin position="1"/>
        <end position="19"/>
    </location>
</feature>
<dbReference type="InterPro" id="IPR013766">
    <property type="entry name" value="Thioredoxin_domain"/>
</dbReference>
<comment type="subcellular location">
    <subcellularLocation>
        <location evidence="1">Cell envelope</location>
    </subcellularLocation>
</comment>
<reference evidence="7 8" key="1">
    <citation type="submission" date="2016-04" db="EMBL/GenBank/DDBJ databases">
        <authorList>
            <person name="Chen L."/>
            <person name="Zhuang W."/>
            <person name="Wang G."/>
        </authorList>
    </citation>
    <scope>NUCLEOTIDE SEQUENCE [LARGE SCALE GENOMIC DNA]</scope>
    <source>
        <strain evidence="8">GR20</strain>
    </source>
</reference>
<feature type="chain" id="PRO_5046836857" description="Thioredoxin domain-containing protein" evidence="5">
    <location>
        <begin position="20"/>
        <end position="490"/>
    </location>
</feature>
<evidence type="ECO:0000256" key="1">
    <source>
        <dbReference type="ARBA" id="ARBA00004196"/>
    </source>
</evidence>
<evidence type="ECO:0000313" key="8">
    <source>
        <dbReference type="Proteomes" id="UP000192277"/>
    </source>
</evidence>
<evidence type="ECO:0000256" key="4">
    <source>
        <dbReference type="ARBA" id="ARBA00023284"/>
    </source>
</evidence>
<evidence type="ECO:0000313" key="7">
    <source>
        <dbReference type="EMBL" id="OQP42484.1"/>
    </source>
</evidence>
<keyword evidence="2" id="KW-0201">Cytochrome c-type biogenesis</keyword>
<dbReference type="InterPro" id="IPR050553">
    <property type="entry name" value="Thioredoxin_ResA/DsbE_sf"/>
</dbReference>
<accession>A0ABX3NPU9</accession>
<dbReference type="Proteomes" id="UP000192277">
    <property type="component" value="Unassembled WGS sequence"/>
</dbReference>
<evidence type="ECO:0000256" key="5">
    <source>
        <dbReference type="SAM" id="SignalP"/>
    </source>
</evidence>
<keyword evidence="8" id="KW-1185">Reference proteome</keyword>
<evidence type="ECO:0000256" key="2">
    <source>
        <dbReference type="ARBA" id="ARBA00022748"/>
    </source>
</evidence>
<evidence type="ECO:0000259" key="6">
    <source>
        <dbReference type="PROSITE" id="PS51352"/>
    </source>
</evidence>
<keyword evidence="3" id="KW-1015">Disulfide bond</keyword>
<proteinExistence type="predicted"/>
<sequence>MKALSICSVALFISSSLAAKEPVIRLKVVGGENKTVSYLRPVEGRYFPELPKEDTLDEKGELTLPNAETVAGAYLFVYNGGYRLYVEPGESYTLTIDNKNKENPVSVEGQQQEAELALLKLNWKFSQTEGVALYKQDSVFAGNRQKVLHLLDSCMQPFNQLNAAHKISKPFYAYARSLINNYYTSLLASTLIQPIRSAVYNKDSAGYNGAALHRLDGEVQEAMKMINLADPATLMTDTYQEFLYFYQYVYLGYHLPLMKGEPVVRGTDNGDKVFIRLEIDLTKEPVREYTLALYLKTQLIENRFQLYIPDLYREFVGQYPHSRYINLLAAGVDKVKNYYTQSKKELTSDQRFVSNYESIATIEELLSHFKDKVIYIDMWATWCGPCKEQFGFKKDIEPFFKSKGVEVLYISLDRGNDKEKWVNMIKYYNLDGYHVMASEKLAGDIYKTFGKHNTLMIPRYVICKDGKVILKDAKRPQDKTALIKQIESVL</sequence>
<dbReference type="Pfam" id="PF08534">
    <property type="entry name" value="Redoxin"/>
    <property type="match status" value="1"/>
</dbReference>
<evidence type="ECO:0000256" key="3">
    <source>
        <dbReference type="ARBA" id="ARBA00023157"/>
    </source>
</evidence>
<dbReference type="Gene3D" id="3.40.30.10">
    <property type="entry name" value="Glutaredoxin"/>
    <property type="match status" value="1"/>
</dbReference>
<name>A0ABX3NPU9_9BACT</name>
<organism evidence="7 8">
    <name type="scientific">Niastella koreensis</name>
    <dbReference type="NCBI Taxonomy" id="354356"/>
    <lineage>
        <taxon>Bacteria</taxon>
        <taxon>Pseudomonadati</taxon>
        <taxon>Bacteroidota</taxon>
        <taxon>Chitinophagia</taxon>
        <taxon>Chitinophagales</taxon>
        <taxon>Chitinophagaceae</taxon>
        <taxon>Niastella</taxon>
    </lineage>
</organism>
<dbReference type="EMBL" id="LWBO01000044">
    <property type="protein sequence ID" value="OQP42484.1"/>
    <property type="molecule type" value="Genomic_DNA"/>
</dbReference>
<dbReference type="PROSITE" id="PS51352">
    <property type="entry name" value="THIOREDOXIN_2"/>
    <property type="match status" value="1"/>
</dbReference>
<keyword evidence="4" id="KW-0676">Redox-active center</keyword>
<dbReference type="InterPro" id="IPR036249">
    <property type="entry name" value="Thioredoxin-like_sf"/>
</dbReference>
<gene>
    <name evidence="7" type="ORF">A4D02_13020</name>
</gene>
<dbReference type="InterPro" id="IPR013740">
    <property type="entry name" value="Redoxin"/>
</dbReference>
<comment type="caution">
    <text evidence="7">The sequence shown here is derived from an EMBL/GenBank/DDBJ whole genome shotgun (WGS) entry which is preliminary data.</text>
</comment>
<dbReference type="SUPFAM" id="SSF52833">
    <property type="entry name" value="Thioredoxin-like"/>
    <property type="match status" value="1"/>
</dbReference>
<dbReference type="RefSeq" id="WP_014220787.1">
    <property type="nucleotide sequence ID" value="NZ_LWBO01000044.1"/>
</dbReference>